<dbReference type="AlphaFoldDB" id="A0A3A1RBP7"/>
<name>A0A3A1RBP7_9BACI</name>
<dbReference type="EMBL" id="QXIR01000001">
    <property type="protein sequence ID" value="RIW38843.1"/>
    <property type="molecule type" value="Genomic_DNA"/>
</dbReference>
<accession>A0A3A1RBP7</accession>
<evidence type="ECO:0000313" key="2">
    <source>
        <dbReference type="Proteomes" id="UP000265801"/>
    </source>
</evidence>
<dbReference type="Proteomes" id="UP000265801">
    <property type="component" value="Unassembled WGS sequence"/>
</dbReference>
<proteinExistence type="predicted"/>
<keyword evidence="2" id="KW-1185">Reference proteome</keyword>
<gene>
    <name evidence="1" type="ORF">D3H55_00350</name>
</gene>
<comment type="caution">
    <text evidence="1">The sequence shown here is derived from an EMBL/GenBank/DDBJ whole genome shotgun (WGS) entry which is preliminary data.</text>
</comment>
<evidence type="ECO:0000313" key="1">
    <source>
        <dbReference type="EMBL" id="RIW38843.1"/>
    </source>
</evidence>
<reference evidence="1 2" key="1">
    <citation type="submission" date="2018-09" db="EMBL/GenBank/DDBJ databases">
        <title>Bacillus saliacetes sp. nov., isolated from Thai shrimp paste (Ka-pi).</title>
        <authorList>
            <person name="Daroonpunt R."/>
            <person name="Tanasupawat S."/>
            <person name="Yiamsombut S."/>
        </authorList>
    </citation>
    <scope>NUCLEOTIDE SEQUENCE [LARGE SCALE GENOMIC DNA]</scope>
    <source>
        <strain evidence="1 2">SKP7-4</strain>
    </source>
</reference>
<organism evidence="1 2">
    <name type="scientific">Bacillus salacetis</name>
    <dbReference type="NCBI Taxonomy" id="2315464"/>
    <lineage>
        <taxon>Bacteria</taxon>
        <taxon>Bacillati</taxon>
        <taxon>Bacillota</taxon>
        <taxon>Bacilli</taxon>
        <taxon>Bacillales</taxon>
        <taxon>Bacillaceae</taxon>
        <taxon>Bacillus</taxon>
    </lineage>
</organism>
<sequence>MHMLTPFLDGQSWKQNLQSFPVHRELYAHRLFYIHDVLFVNSAAVLYKFIAVIHRENPGKQLLSLF</sequence>
<protein>
    <submittedName>
        <fullName evidence="1">Uncharacterized protein</fullName>
    </submittedName>
</protein>